<dbReference type="RefSeq" id="WP_086066546.1">
    <property type="nucleotide sequence ID" value="NZ_CP021108.1"/>
</dbReference>
<feature type="compositionally biased region" description="Polar residues" evidence="1">
    <location>
        <begin position="26"/>
        <end position="35"/>
    </location>
</feature>
<keyword evidence="4" id="KW-1185">Reference proteome</keyword>
<dbReference type="OrthoDB" id="5941093at2"/>
<accession>A0A1W6YQA9</accession>
<keyword evidence="2" id="KW-0732">Signal</keyword>
<feature type="chain" id="PRO_5012145242" description="Lactate dehydrogenase" evidence="2">
    <location>
        <begin position="19"/>
        <end position="547"/>
    </location>
</feature>
<organism evidence="3 4">
    <name type="scientific">Bordetella genomosp. 8</name>
    <dbReference type="NCBI Taxonomy" id="1416806"/>
    <lineage>
        <taxon>Bacteria</taxon>
        <taxon>Pseudomonadati</taxon>
        <taxon>Pseudomonadota</taxon>
        <taxon>Betaproteobacteria</taxon>
        <taxon>Burkholderiales</taxon>
        <taxon>Alcaligenaceae</taxon>
        <taxon>Bordetella</taxon>
    </lineage>
</organism>
<gene>
    <name evidence="3" type="ORF">CAL12_21900</name>
</gene>
<dbReference type="STRING" id="1416806.CAL12_21900"/>
<protein>
    <recommendedName>
        <fullName evidence="5">Lactate dehydrogenase</fullName>
    </recommendedName>
</protein>
<dbReference type="AlphaFoldDB" id="A0A1W6YQA9"/>
<evidence type="ECO:0008006" key="5">
    <source>
        <dbReference type="Google" id="ProtNLM"/>
    </source>
</evidence>
<proteinExistence type="predicted"/>
<dbReference type="Proteomes" id="UP000194151">
    <property type="component" value="Chromosome"/>
</dbReference>
<name>A0A1W6YQA9_9BORD</name>
<evidence type="ECO:0000256" key="1">
    <source>
        <dbReference type="SAM" id="MobiDB-lite"/>
    </source>
</evidence>
<reference evidence="3 4" key="1">
    <citation type="submission" date="2017-05" db="EMBL/GenBank/DDBJ databases">
        <title>Complete and WGS of Bordetella genogroups.</title>
        <authorList>
            <person name="Spilker T."/>
            <person name="LiPuma J."/>
        </authorList>
    </citation>
    <scope>NUCLEOTIDE SEQUENCE [LARGE SCALE GENOMIC DNA]</scope>
    <source>
        <strain evidence="3 4">AU19157</strain>
    </source>
</reference>
<evidence type="ECO:0000256" key="2">
    <source>
        <dbReference type="SAM" id="SignalP"/>
    </source>
</evidence>
<evidence type="ECO:0000313" key="4">
    <source>
        <dbReference type="Proteomes" id="UP000194151"/>
    </source>
</evidence>
<sequence>MQSLLPLGAASASVTALASTTATPADQKSATQGTATPGVATPASSATVTLTDAETARLNQIYDDTGALSVSTPVWEKDSSDAISALMSKNYDATAVGDRFHGLGAALLDRFQLGGGDYSQSVILRTTDSGSAGATSRLDQIRQTQLHTVADNQITLDVKTAGGATVHLSLTSQAGGLGVQVEVTGGTLSTAERNALSGLADAFQGAIDGLTSVPPKLSLDGLTKFDPNVLSSVSLQASFKMPDGSVQSLDFQADSQHRSVDFTGAAGKISVNVDLSNPSLIGSADQQAHALASYMQQFDQAQSRGQGDAALMTMFKDAFGALNSNYSVDQKHLAMGPVIPLSDADHAMLSGLADFSASVQAADTSPNPMRPEEHDSFSYQVSQQTKIQGSGANDRAIEQNQQSHLSASYHQSLYPDTPLNLTGDKSSQNYYYYKIDDTASSVASIAYTDGRLTKASLTQTASQNMDIRKYVGGEMQERLNTPSSVSRSWDMLHLIQASMPKDDGSATEQDRANWRNTLSNINNLVLLKSDPSQLRDAQLAGAKETAR</sequence>
<dbReference type="EMBL" id="CP021108">
    <property type="protein sequence ID" value="ARP83208.1"/>
    <property type="molecule type" value="Genomic_DNA"/>
</dbReference>
<dbReference type="KEGG" id="bgv:CAL12_21900"/>
<feature type="region of interest" description="Disordered" evidence="1">
    <location>
        <begin position="22"/>
        <end position="46"/>
    </location>
</feature>
<feature type="signal peptide" evidence="2">
    <location>
        <begin position="1"/>
        <end position="18"/>
    </location>
</feature>
<evidence type="ECO:0000313" key="3">
    <source>
        <dbReference type="EMBL" id="ARP83208.1"/>
    </source>
</evidence>